<keyword evidence="3 8" id="KW-1133">Transmembrane helix</keyword>
<dbReference type="Gene3D" id="1.20.1070.10">
    <property type="entry name" value="Rhodopsin 7-helix transmembrane proteins"/>
    <property type="match status" value="1"/>
</dbReference>
<evidence type="ECO:0000256" key="2">
    <source>
        <dbReference type="ARBA" id="ARBA00022692"/>
    </source>
</evidence>
<dbReference type="PROSITE" id="PS50262">
    <property type="entry name" value="G_PROTEIN_RECEP_F1_2"/>
    <property type="match status" value="1"/>
</dbReference>
<dbReference type="Pfam" id="PF00001">
    <property type="entry name" value="7tm_1"/>
    <property type="match status" value="1"/>
</dbReference>
<feature type="transmembrane region" description="Helical" evidence="8">
    <location>
        <begin position="144"/>
        <end position="165"/>
    </location>
</feature>
<feature type="transmembrane region" description="Helical" evidence="8">
    <location>
        <begin position="31"/>
        <end position="54"/>
    </location>
</feature>
<comment type="subcellular location">
    <subcellularLocation>
        <location evidence="1">Membrane</location>
        <topology evidence="1">Multi-pass membrane protein</topology>
    </subcellularLocation>
</comment>
<keyword evidence="5 8" id="KW-0472">Membrane</keyword>
<accession>A0A9D4LVG6</accession>
<keyword evidence="7" id="KW-0807">Transducer</keyword>
<protein>
    <recommendedName>
        <fullName evidence="9">G-protein coupled receptors family 1 profile domain-containing protein</fullName>
    </recommendedName>
</protein>
<organism evidence="10 11">
    <name type="scientific">Dreissena polymorpha</name>
    <name type="common">Zebra mussel</name>
    <name type="synonym">Mytilus polymorpha</name>
    <dbReference type="NCBI Taxonomy" id="45954"/>
    <lineage>
        <taxon>Eukaryota</taxon>
        <taxon>Metazoa</taxon>
        <taxon>Spiralia</taxon>
        <taxon>Lophotrochozoa</taxon>
        <taxon>Mollusca</taxon>
        <taxon>Bivalvia</taxon>
        <taxon>Autobranchia</taxon>
        <taxon>Heteroconchia</taxon>
        <taxon>Euheterodonta</taxon>
        <taxon>Imparidentia</taxon>
        <taxon>Neoheterodontei</taxon>
        <taxon>Myida</taxon>
        <taxon>Dreissenoidea</taxon>
        <taxon>Dreissenidae</taxon>
        <taxon>Dreissena</taxon>
    </lineage>
</organism>
<dbReference type="PRINTS" id="PR00237">
    <property type="entry name" value="GPCRRHODOPSN"/>
</dbReference>
<name>A0A9D4LVG6_DREPO</name>
<dbReference type="Proteomes" id="UP000828390">
    <property type="component" value="Unassembled WGS sequence"/>
</dbReference>
<reference evidence="10" key="1">
    <citation type="journal article" date="2019" name="bioRxiv">
        <title>The Genome of the Zebra Mussel, Dreissena polymorpha: A Resource for Invasive Species Research.</title>
        <authorList>
            <person name="McCartney M.A."/>
            <person name="Auch B."/>
            <person name="Kono T."/>
            <person name="Mallez S."/>
            <person name="Zhang Y."/>
            <person name="Obille A."/>
            <person name="Becker A."/>
            <person name="Abrahante J.E."/>
            <person name="Garbe J."/>
            <person name="Badalamenti J.P."/>
            <person name="Herman A."/>
            <person name="Mangelson H."/>
            <person name="Liachko I."/>
            <person name="Sullivan S."/>
            <person name="Sone E.D."/>
            <person name="Koren S."/>
            <person name="Silverstein K.A.T."/>
            <person name="Beckman K.B."/>
            <person name="Gohl D.M."/>
        </authorList>
    </citation>
    <scope>NUCLEOTIDE SEQUENCE</scope>
    <source>
        <strain evidence="10">Duluth1</strain>
        <tissue evidence="10">Whole animal</tissue>
    </source>
</reference>
<feature type="transmembrane region" description="Helical" evidence="8">
    <location>
        <begin position="66"/>
        <end position="86"/>
    </location>
</feature>
<dbReference type="AlphaFoldDB" id="A0A9D4LVG6"/>
<sequence length="225" mass="24933">MSFNSTDVDPYAGLSFLDIKRLNYPKWGHQITGVFLLFVGLFGFTENLLVILTFTRNKQLLSATNIFILGVSLGDMCMVCFGNPLASTSALNGEWFAGEAVCKFEGFIVYTFGLSQLHLLTAVSVDRYIVIAKPLLAPKITKQVAWAAVLGCFALALLWAIFPFFGWSSYGLEAAGVFCGLHYDDLSLSNTTYIIAITIFCFFIPMGIMIFCYYHVFMTVSGFLT</sequence>
<keyword evidence="4" id="KW-0297">G-protein coupled receptor</keyword>
<feature type="transmembrane region" description="Helical" evidence="8">
    <location>
        <begin position="106"/>
        <end position="123"/>
    </location>
</feature>
<dbReference type="InterPro" id="IPR050125">
    <property type="entry name" value="GPCR_opsins"/>
</dbReference>
<dbReference type="SUPFAM" id="SSF81321">
    <property type="entry name" value="Family A G protein-coupled receptor-like"/>
    <property type="match status" value="1"/>
</dbReference>
<evidence type="ECO:0000313" key="11">
    <source>
        <dbReference type="Proteomes" id="UP000828390"/>
    </source>
</evidence>
<evidence type="ECO:0000256" key="3">
    <source>
        <dbReference type="ARBA" id="ARBA00022989"/>
    </source>
</evidence>
<evidence type="ECO:0000256" key="7">
    <source>
        <dbReference type="ARBA" id="ARBA00023224"/>
    </source>
</evidence>
<dbReference type="GO" id="GO:0016020">
    <property type="term" value="C:membrane"/>
    <property type="evidence" value="ECO:0007669"/>
    <property type="project" value="UniProtKB-SubCell"/>
</dbReference>
<proteinExistence type="predicted"/>
<keyword evidence="6" id="KW-0675">Receptor</keyword>
<dbReference type="GO" id="GO:0004930">
    <property type="term" value="F:G protein-coupled receptor activity"/>
    <property type="evidence" value="ECO:0007669"/>
    <property type="project" value="UniProtKB-KW"/>
</dbReference>
<evidence type="ECO:0000256" key="1">
    <source>
        <dbReference type="ARBA" id="ARBA00004141"/>
    </source>
</evidence>
<evidence type="ECO:0000313" key="10">
    <source>
        <dbReference type="EMBL" id="KAH3864549.1"/>
    </source>
</evidence>
<dbReference type="PANTHER" id="PTHR24240">
    <property type="entry name" value="OPSIN"/>
    <property type="match status" value="1"/>
</dbReference>
<dbReference type="InterPro" id="IPR000276">
    <property type="entry name" value="GPCR_Rhodpsn"/>
</dbReference>
<feature type="domain" description="G-protein coupled receptors family 1 profile" evidence="9">
    <location>
        <begin position="46"/>
        <end position="225"/>
    </location>
</feature>
<keyword evidence="2 8" id="KW-0812">Transmembrane</keyword>
<dbReference type="InterPro" id="IPR017452">
    <property type="entry name" value="GPCR_Rhodpsn_7TM"/>
</dbReference>
<reference evidence="10" key="2">
    <citation type="submission" date="2020-11" db="EMBL/GenBank/DDBJ databases">
        <authorList>
            <person name="McCartney M.A."/>
            <person name="Auch B."/>
            <person name="Kono T."/>
            <person name="Mallez S."/>
            <person name="Becker A."/>
            <person name="Gohl D.M."/>
            <person name="Silverstein K.A.T."/>
            <person name="Koren S."/>
            <person name="Bechman K.B."/>
            <person name="Herman A."/>
            <person name="Abrahante J.E."/>
            <person name="Garbe J."/>
        </authorList>
    </citation>
    <scope>NUCLEOTIDE SEQUENCE</scope>
    <source>
        <strain evidence="10">Duluth1</strain>
        <tissue evidence="10">Whole animal</tissue>
    </source>
</reference>
<evidence type="ECO:0000256" key="5">
    <source>
        <dbReference type="ARBA" id="ARBA00023136"/>
    </source>
</evidence>
<gene>
    <name evidence="10" type="ORF">DPMN_027568</name>
</gene>
<evidence type="ECO:0000256" key="8">
    <source>
        <dbReference type="SAM" id="Phobius"/>
    </source>
</evidence>
<evidence type="ECO:0000256" key="4">
    <source>
        <dbReference type="ARBA" id="ARBA00023040"/>
    </source>
</evidence>
<keyword evidence="11" id="KW-1185">Reference proteome</keyword>
<dbReference type="EMBL" id="JAIWYP010000002">
    <property type="protein sequence ID" value="KAH3864549.1"/>
    <property type="molecule type" value="Genomic_DNA"/>
</dbReference>
<feature type="transmembrane region" description="Helical" evidence="8">
    <location>
        <begin position="193"/>
        <end position="216"/>
    </location>
</feature>
<comment type="caution">
    <text evidence="10">The sequence shown here is derived from an EMBL/GenBank/DDBJ whole genome shotgun (WGS) entry which is preliminary data.</text>
</comment>
<evidence type="ECO:0000259" key="9">
    <source>
        <dbReference type="PROSITE" id="PS50262"/>
    </source>
</evidence>
<evidence type="ECO:0000256" key="6">
    <source>
        <dbReference type="ARBA" id="ARBA00023170"/>
    </source>
</evidence>